<proteinExistence type="inferred from homology"/>
<dbReference type="NCBIfam" id="TIGR01728">
    <property type="entry name" value="SsuA_fam"/>
    <property type="match status" value="1"/>
</dbReference>
<feature type="chain" id="PRO_5032358472" description="Putative aliphatic sulfonates-binding protein" evidence="7">
    <location>
        <begin position="28"/>
        <end position="340"/>
    </location>
</feature>
<dbReference type="PANTHER" id="PTHR30024">
    <property type="entry name" value="ALIPHATIC SULFONATES-BINDING PROTEIN-RELATED"/>
    <property type="match status" value="1"/>
</dbReference>
<organism evidence="9 10">
    <name type="scientific">Amycolatopsis jiangsuensis</name>
    <dbReference type="NCBI Taxonomy" id="1181879"/>
    <lineage>
        <taxon>Bacteria</taxon>
        <taxon>Bacillati</taxon>
        <taxon>Actinomycetota</taxon>
        <taxon>Actinomycetes</taxon>
        <taxon>Pseudonocardiales</taxon>
        <taxon>Pseudonocardiaceae</taxon>
        <taxon>Amycolatopsis</taxon>
    </lineage>
</organism>
<evidence type="ECO:0000256" key="6">
    <source>
        <dbReference type="ARBA" id="ARBA00070228"/>
    </source>
</evidence>
<dbReference type="GO" id="GO:0042597">
    <property type="term" value="C:periplasmic space"/>
    <property type="evidence" value="ECO:0007669"/>
    <property type="project" value="UniProtKB-SubCell"/>
</dbReference>
<reference evidence="9 10" key="1">
    <citation type="submission" date="2020-08" db="EMBL/GenBank/DDBJ databases">
        <title>Sequencing the genomes of 1000 actinobacteria strains.</title>
        <authorList>
            <person name="Klenk H.-P."/>
        </authorList>
    </citation>
    <scope>NUCLEOTIDE SEQUENCE [LARGE SCALE GENOMIC DNA]</scope>
    <source>
        <strain evidence="9 10">DSM 45859</strain>
    </source>
</reference>
<dbReference type="Gene3D" id="3.40.190.10">
    <property type="entry name" value="Periplasmic binding protein-like II"/>
    <property type="match status" value="2"/>
</dbReference>
<accession>A0A840IP52</accession>
<dbReference type="Proteomes" id="UP000581769">
    <property type="component" value="Unassembled WGS sequence"/>
</dbReference>
<evidence type="ECO:0000256" key="2">
    <source>
        <dbReference type="ARBA" id="ARBA00010742"/>
    </source>
</evidence>
<evidence type="ECO:0000313" key="9">
    <source>
        <dbReference type="EMBL" id="MBB4683339.1"/>
    </source>
</evidence>
<dbReference type="FunFam" id="3.40.190.10:FF:000050">
    <property type="entry name" value="Sulfonate ABC transporter substrate-binding protein"/>
    <property type="match status" value="1"/>
</dbReference>
<dbReference type="PANTHER" id="PTHR30024:SF48">
    <property type="entry name" value="ABC TRANSPORTER SUBSTRATE-BINDING PROTEIN"/>
    <property type="match status" value="1"/>
</dbReference>
<comment type="function">
    <text evidence="5">Part of a binding-protein-dependent transport system for aliphatic sulfonates. Putative binding protein.</text>
</comment>
<evidence type="ECO:0000256" key="7">
    <source>
        <dbReference type="SAM" id="SignalP"/>
    </source>
</evidence>
<feature type="domain" description="SsuA/THI5-like" evidence="8">
    <location>
        <begin position="90"/>
        <end position="203"/>
    </location>
</feature>
<comment type="caution">
    <text evidence="9">The sequence shown here is derived from an EMBL/GenBank/DDBJ whole genome shotgun (WGS) entry which is preliminary data.</text>
</comment>
<evidence type="ECO:0000259" key="8">
    <source>
        <dbReference type="Pfam" id="PF09084"/>
    </source>
</evidence>
<dbReference type="GO" id="GO:0016020">
    <property type="term" value="C:membrane"/>
    <property type="evidence" value="ECO:0007669"/>
    <property type="project" value="InterPro"/>
</dbReference>
<name>A0A840IP52_9PSEU</name>
<comment type="subcellular location">
    <subcellularLocation>
        <location evidence="1">Periplasm</location>
    </subcellularLocation>
</comment>
<keyword evidence="10" id="KW-1185">Reference proteome</keyword>
<dbReference type="AlphaFoldDB" id="A0A840IP52"/>
<dbReference type="GO" id="GO:0042626">
    <property type="term" value="F:ATPase-coupled transmembrane transporter activity"/>
    <property type="evidence" value="ECO:0007669"/>
    <property type="project" value="InterPro"/>
</dbReference>
<dbReference type="SUPFAM" id="SSF53850">
    <property type="entry name" value="Periplasmic binding protein-like II"/>
    <property type="match status" value="1"/>
</dbReference>
<dbReference type="EMBL" id="JACHMG010000001">
    <property type="protein sequence ID" value="MBB4683339.1"/>
    <property type="molecule type" value="Genomic_DNA"/>
</dbReference>
<evidence type="ECO:0000256" key="3">
    <source>
        <dbReference type="ARBA" id="ARBA00022448"/>
    </source>
</evidence>
<evidence type="ECO:0000256" key="4">
    <source>
        <dbReference type="ARBA" id="ARBA00022729"/>
    </source>
</evidence>
<evidence type="ECO:0000256" key="1">
    <source>
        <dbReference type="ARBA" id="ARBA00004418"/>
    </source>
</evidence>
<evidence type="ECO:0000256" key="5">
    <source>
        <dbReference type="ARBA" id="ARBA00055538"/>
    </source>
</evidence>
<dbReference type="Pfam" id="PF09084">
    <property type="entry name" value="NMT1"/>
    <property type="match status" value="1"/>
</dbReference>
<evidence type="ECO:0000313" key="10">
    <source>
        <dbReference type="Proteomes" id="UP000581769"/>
    </source>
</evidence>
<feature type="signal peptide" evidence="7">
    <location>
        <begin position="1"/>
        <end position="27"/>
    </location>
</feature>
<dbReference type="CDD" id="cd13558">
    <property type="entry name" value="PBP2_SsuA_like_2"/>
    <property type="match status" value="1"/>
</dbReference>
<dbReference type="InterPro" id="IPR015168">
    <property type="entry name" value="SsuA/THI5"/>
</dbReference>
<keyword evidence="3" id="KW-0813">Transport</keyword>
<gene>
    <name evidence="9" type="ORF">BJY18_000824</name>
</gene>
<dbReference type="RefSeq" id="WP_184777764.1">
    <property type="nucleotide sequence ID" value="NZ_JACHMG010000001.1"/>
</dbReference>
<keyword evidence="4 7" id="KW-0732">Signal</keyword>
<dbReference type="InterPro" id="IPR010067">
    <property type="entry name" value="ABC_SsuA_sub-bd"/>
</dbReference>
<comment type="similarity">
    <text evidence="2">Belongs to the bacterial solute-binding protein SsuA/TauA family.</text>
</comment>
<sequence length="340" mass="35240">MHLRSTLAVLAAASLLGGLAACSSSGAATGPAPVPAAVSPAELAKVTLRVGDQKGGVKSLLTAAKALGDVPYRIEWSTFTSGPPLLEAASAGAIDLGRVGNTPPIFAAAAKAKISVVSVAKSNVERETILVPPDSPLRDVGSLRGKTIAVAKGSSAHGQLLNTLKKAGLSTKDVKLSFLQPSEAYAAFTQHEVDAWSIWDPYTAQAQLDAHARVLADGRGSSNGLAFETAGRSALADPGKNTAIKDFVQRVVKAQVWANTHHDEWARAWAAETGLKPAVAQKTVAAGRDVPAPLDDAVIASEQQLADAFTEEGTLPGKVDFSAFADRRYGPEIEAVRRNG</sequence>
<protein>
    <recommendedName>
        <fullName evidence="6">Putative aliphatic sulfonates-binding protein</fullName>
    </recommendedName>
</protein>
<dbReference type="PROSITE" id="PS51257">
    <property type="entry name" value="PROKAR_LIPOPROTEIN"/>
    <property type="match status" value="1"/>
</dbReference>